<protein>
    <submittedName>
        <fullName evidence="6">PAS domain S-box-containing protein</fullName>
    </submittedName>
</protein>
<dbReference type="Pfam" id="PF13426">
    <property type="entry name" value="PAS_9"/>
    <property type="match status" value="1"/>
</dbReference>
<dbReference type="PROSITE" id="PS50113">
    <property type="entry name" value="PAC"/>
    <property type="match status" value="1"/>
</dbReference>
<dbReference type="SMART" id="SM00086">
    <property type="entry name" value="PAC"/>
    <property type="match status" value="1"/>
</dbReference>
<reference evidence="6 7" key="1">
    <citation type="submission" date="2016-10" db="EMBL/GenBank/DDBJ databases">
        <authorList>
            <person name="de Groot N.N."/>
        </authorList>
    </citation>
    <scope>NUCLEOTIDE SEQUENCE [LARGE SCALE GENOMIC DNA]</scope>
    <source>
        <strain evidence="6 7">DSM 25584</strain>
    </source>
</reference>
<dbReference type="SMART" id="SM00091">
    <property type="entry name" value="PAS"/>
    <property type="match status" value="1"/>
</dbReference>
<dbReference type="InterPro" id="IPR000700">
    <property type="entry name" value="PAS-assoc_C"/>
</dbReference>
<dbReference type="NCBIfam" id="TIGR00229">
    <property type="entry name" value="sensory_box"/>
    <property type="match status" value="1"/>
</dbReference>
<keyword evidence="7" id="KW-1185">Reference proteome</keyword>
<dbReference type="RefSeq" id="WP_090019540.1">
    <property type="nucleotide sequence ID" value="NZ_FNCE01000004.1"/>
</dbReference>
<organism evidence="6 7">
    <name type="scientific">Limimonas halophila</name>
    <dbReference type="NCBI Taxonomy" id="1082479"/>
    <lineage>
        <taxon>Bacteria</taxon>
        <taxon>Pseudomonadati</taxon>
        <taxon>Pseudomonadota</taxon>
        <taxon>Alphaproteobacteria</taxon>
        <taxon>Rhodospirillales</taxon>
        <taxon>Rhodovibrionaceae</taxon>
        <taxon>Limimonas</taxon>
    </lineage>
</organism>
<dbReference type="InterPro" id="IPR000014">
    <property type="entry name" value="PAS"/>
</dbReference>
<evidence type="ECO:0000313" key="6">
    <source>
        <dbReference type="EMBL" id="SDG02206.1"/>
    </source>
</evidence>
<dbReference type="Proteomes" id="UP000199415">
    <property type="component" value="Unassembled WGS sequence"/>
</dbReference>
<dbReference type="CDD" id="cd00130">
    <property type="entry name" value="PAS"/>
    <property type="match status" value="1"/>
</dbReference>
<dbReference type="AlphaFoldDB" id="A0A1G7QUK5"/>
<evidence type="ECO:0000256" key="2">
    <source>
        <dbReference type="ARBA" id="ARBA00022643"/>
    </source>
</evidence>
<evidence type="ECO:0000256" key="3">
    <source>
        <dbReference type="ARBA" id="ARBA00022991"/>
    </source>
</evidence>
<dbReference type="SUPFAM" id="SSF55785">
    <property type="entry name" value="PYP-like sensor domain (PAS domain)"/>
    <property type="match status" value="1"/>
</dbReference>
<proteinExistence type="predicted"/>
<name>A0A1G7QUK5_9PROT</name>
<dbReference type="OrthoDB" id="7991996at2"/>
<dbReference type="Gene3D" id="3.30.450.20">
    <property type="entry name" value="PAS domain"/>
    <property type="match status" value="1"/>
</dbReference>
<dbReference type="InterPro" id="IPR035965">
    <property type="entry name" value="PAS-like_dom_sf"/>
</dbReference>
<keyword evidence="3" id="KW-0157">Chromophore</keyword>
<feature type="domain" description="PAS" evidence="4">
    <location>
        <begin position="6"/>
        <end position="80"/>
    </location>
</feature>
<dbReference type="STRING" id="1082479.SAMN05216241_104152"/>
<dbReference type="PANTHER" id="PTHR47429">
    <property type="entry name" value="PROTEIN TWIN LOV 1"/>
    <property type="match status" value="1"/>
</dbReference>
<evidence type="ECO:0000259" key="5">
    <source>
        <dbReference type="PROSITE" id="PS50113"/>
    </source>
</evidence>
<dbReference type="EMBL" id="FNCE01000004">
    <property type="protein sequence ID" value="SDG02206.1"/>
    <property type="molecule type" value="Genomic_DNA"/>
</dbReference>
<keyword evidence="2" id="KW-0288">FMN</keyword>
<dbReference type="PROSITE" id="PS50112">
    <property type="entry name" value="PAS"/>
    <property type="match status" value="1"/>
</dbReference>
<accession>A0A1G7QUK5</accession>
<dbReference type="PANTHER" id="PTHR47429:SF2">
    <property type="entry name" value="PROTEIN TWIN LOV 1"/>
    <property type="match status" value="1"/>
</dbReference>
<evidence type="ECO:0000313" key="7">
    <source>
        <dbReference type="Proteomes" id="UP000199415"/>
    </source>
</evidence>
<sequence>MGATHDSAAWARVLEAAVAHVFDSVMVTDAESRIVHTNAAFTELTGYTLAEVEGHTPRFLQGPATDREVIARLERTIADGGVFEGSTVNYRKDGTAFDIAWRVVPVRDDAGALSHYVTVQRDVSASKTG</sequence>
<dbReference type="InterPro" id="IPR001610">
    <property type="entry name" value="PAC"/>
</dbReference>
<gene>
    <name evidence="6" type="ORF">SAMN05216241_104152</name>
</gene>
<feature type="domain" description="PAC" evidence="5">
    <location>
        <begin position="81"/>
        <end position="129"/>
    </location>
</feature>
<evidence type="ECO:0000256" key="1">
    <source>
        <dbReference type="ARBA" id="ARBA00022630"/>
    </source>
</evidence>
<evidence type="ECO:0000259" key="4">
    <source>
        <dbReference type="PROSITE" id="PS50112"/>
    </source>
</evidence>
<keyword evidence="1" id="KW-0285">Flavoprotein</keyword>